<evidence type="ECO:0000313" key="1">
    <source>
        <dbReference type="EMBL" id="STW80372.1"/>
    </source>
</evidence>
<dbReference type="GO" id="GO:0050225">
    <property type="term" value="F:pseudouridine kinase activity"/>
    <property type="evidence" value="ECO:0007669"/>
    <property type="project" value="UniProtKB-EC"/>
</dbReference>
<keyword evidence="1" id="KW-0418">Kinase</keyword>
<dbReference type="Gene3D" id="3.40.1190.20">
    <property type="match status" value="1"/>
</dbReference>
<sequence>MQSCIRLHGHNTATYLSIANPQEETVLAINDTHILQSLTPQLLNQYRDLLTHAGVVLVDCNLTEQSLEWVFTLANGIPVFVGYRVRV</sequence>
<protein>
    <submittedName>
        <fullName evidence="1">Sugar kinase YeiI</fullName>
        <ecNumber evidence="1">2.7.1.83</ecNumber>
    </submittedName>
</protein>
<comment type="caution">
    <text evidence="1">The sequence shown here is derived from an EMBL/GenBank/DDBJ whole genome shotgun (WGS) entry which is preliminary data.</text>
</comment>
<evidence type="ECO:0000313" key="2">
    <source>
        <dbReference type="Proteomes" id="UP000254863"/>
    </source>
</evidence>
<organism evidence="1 2">
    <name type="scientific">Klebsiella michiganensis</name>
    <dbReference type="NCBI Taxonomy" id="1134687"/>
    <lineage>
        <taxon>Bacteria</taxon>
        <taxon>Pseudomonadati</taxon>
        <taxon>Pseudomonadota</taxon>
        <taxon>Gammaproteobacteria</taxon>
        <taxon>Enterobacterales</taxon>
        <taxon>Enterobacteriaceae</taxon>
        <taxon>Klebsiella/Raoultella group</taxon>
        <taxon>Klebsiella</taxon>
    </lineage>
</organism>
<accession>A0A7H4PPP9</accession>
<reference evidence="1 2" key="1">
    <citation type="submission" date="2018-06" db="EMBL/GenBank/DDBJ databases">
        <authorList>
            <consortium name="Pathogen Informatics"/>
            <person name="Doyle S."/>
        </authorList>
    </citation>
    <scope>NUCLEOTIDE SEQUENCE [LARGE SCALE GENOMIC DNA]</scope>
    <source>
        <strain evidence="1 2">NCTC11685</strain>
    </source>
</reference>
<dbReference type="Proteomes" id="UP000254863">
    <property type="component" value="Unassembled WGS sequence"/>
</dbReference>
<gene>
    <name evidence="1" type="primary">psuK_3</name>
    <name evidence="1" type="ORF">NCTC11685_07730</name>
</gene>
<dbReference type="AlphaFoldDB" id="A0A7H4PPP9"/>
<dbReference type="EMBL" id="UGMS01000004">
    <property type="protein sequence ID" value="STW80372.1"/>
    <property type="molecule type" value="Genomic_DNA"/>
</dbReference>
<proteinExistence type="predicted"/>
<dbReference type="InterPro" id="IPR029056">
    <property type="entry name" value="Ribokinase-like"/>
</dbReference>
<keyword evidence="1" id="KW-0808">Transferase</keyword>
<dbReference type="EC" id="2.7.1.83" evidence="1"/>
<name>A0A7H4PPP9_9ENTR</name>